<dbReference type="AlphaFoldDB" id="U7QD30"/>
<dbReference type="InterPro" id="IPR016181">
    <property type="entry name" value="Acyl_CoA_acyltransferase"/>
</dbReference>
<feature type="domain" description="N-acetyltransferase" evidence="4">
    <location>
        <begin position="17"/>
        <end position="178"/>
    </location>
</feature>
<dbReference type="InterPro" id="IPR051531">
    <property type="entry name" value="N-acetyltransferase"/>
</dbReference>
<keyword evidence="1 5" id="KW-0808">Transferase</keyword>
<evidence type="ECO:0000313" key="6">
    <source>
        <dbReference type="Proteomes" id="UP000017127"/>
    </source>
</evidence>
<keyword evidence="2" id="KW-0012">Acyltransferase</keyword>
<dbReference type="InterPro" id="IPR000182">
    <property type="entry name" value="GNAT_dom"/>
</dbReference>
<accession>U7QD30</accession>
<sequence>MQFQNLSIQLPIQTSRLLIRPFISQDLAGYLAFMLDPKSTEYLAFEDSQKTLEGATELFNFVCSSYESDQIIHAYAIALNHSNEYVGSCGFAPDQANSVEIYYSINSQYRRQGYAYEATKALLDVLKANEWISEIRAYSAPNNIASLQLAQKLGMISKGKVVHPHSGLEGFLLSLNCKNDRNSERA</sequence>
<dbReference type="PANTHER" id="PTHR43792:SF8">
    <property type="entry name" value="[RIBOSOMAL PROTEIN US5]-ALANINE N-ACETYLTRANSFERASE"/>
    <property type="match status" value="1"/>
</dbReference>
<name>U7QD30_9CYAN</name>
<evidence type="ECO:0000259" key="4">
    <source>
        <dbReference type="PROSITE" id="PS51186"/>
    </source>
</evidence>
<gene>
    <name evidence="5" type="ORF">M595_4312</name>
</gene>
<evidence type="ECO:0000256" key="3">
    <source>
        <dbReference type="ARBA" id="ARBA00038502"/>
    </source>
</evidence>
<organism evidence="5 6">
    <name type="scientific">Lyngbya aestuarii BL J</name>
    <dbReference type="NCBI Taxonomy" id="1348334"/>
    <lineage>
        <taxon>Bacteria</taxon>
        <taxon>Bacillati</taxon>
        <taxon>Cyanobacteriota</taxon>
        <taxon>Cyanophyceae</taxon>
        <taxon>Oscillatoriophycideae</taxon>
        <taxon>Oscillatoriales</taxon>
        <taxon>Microcoleaceae</taxon>
        <taxon>Lyngbya</taxon>
    </lineage>
</organism>
<dbReference type="Gene3D" id="3.40.630.30">
    <property type="match status" value="1"/>
</dbReference>
<evidence type="ECO:0000313" key="5">
    <source>
        <dbReference type="EMBL" id="ERT05753.1"/>
    </source>
</evidence>
<dbReference type="GO" id="GO:0016747">
    <property type="term" value="F:acyltransferase activity, transferring groups other than amino-acyl groups"/>
    <property type="evidence" value="ECO:0007669"/>
    <property type="project" value="InterPro"/>
</dbReference>
<protein>
    <submittedName>
        <fullName evidence="5">Acetyltransferase family protein</fullName>
    </submittedName>
</protein>
<evidence type="ECO:0000256" key="2">
    <source>
        <dbReference type="ARBA" id="ARBA00023315"/>
    </source>
</evidence>
<dbReference type="EMBL" id="AUZM01000050">
    <property type="protein sequence ID" value="ERT05753.1"/>
    <property type="molecule type" value="Genomic_DNA"/>
</dbReference>
<dbReference type="PROSITE" id="PS51186">
    <property type="entry name" value="GNAT"/>
    <property type="match status" value="1"/>
</dbReference>
<proteinExistence type="inferred from homology"/>
<evidence type="ECO:0000256" key="1">
    <source>
        <dbReference type="ARBA" id="ARBA00022679"/>
    </source>
</evidence>
<comment type="caution">
    <text evidence="5">The sequence shown here is derived from an EMBL/GenBank/DDBJ whole genome shotgun (WGS) entry which is preliminary data.</text>
</comment>
<dbReference type="SUPFAM" id="SSF55729">
    <property type="entry name" value="Acyl-CoA N-acyltransferases (Nat)"/>
    <property type="match status" value="1"/>
</dbReference>
<dbReference type="Proteomes" id="UP000017127">
    <property type="component" value="Unassembled WGS sequence"/>
</dbReference>
<comment type="similarity">
    <text evidence="3">Belongs to the acetyltransferase family. RimJ subfamily.</text>
</comment>
<dbReference type="PANTHER" id="PTHR43792">
    <property type="entry name" value="GNAT FAMILY, PUTATIVE (AFU_ORTHOLOGUE AFUA_3G00765)-RELATED-RELATED"/>
    <property type="match status" value="1"/>
</dbReference>
<reference evidence="5 6" key="1">
    <citation type="journal article" date="2013" name="Front. Microbiol.">
        <title>Comparative genomic analyses of the cyanobacterium, Lyngbya aestuarii BL J, a powerful hydrogen producer.</title>
        <authorList>
            <person name="Kothari A."/>
            <person name="Vaughn M."/>
            <person name="Garcia-Pichel F."/>
        </authorList>
    </citation>
    <scope>NUCLEOTIDE SEQUENCE [LARGE SCALE GENOMIC DNA]</scope>
    <source>
        <strain evidence="5 6">BL J</strain>
    </source>
</reference>
<keyword evidence="6" id="KW-1185">Reference proteome</keyword>
<dbReference type="Pfam" id="PF13302">
    <property type="entry name" value="Acetyltransf_3"/>
    <property type="match status" value="1"/>
</dbReference>
<dbReference type="RefSeq" id="WP_023068051.1">
    <property type="nucleotide sequence ID" value="NZ_AUZM01000050.1"/>
</dbReference>